<sequence length="90" mass="9731">MFAENCRLGRVLPSVNIRASVICYRKNPDSNTNCPSNASSTPTVIQITKIGRDYHTASVLIDGKVLVAGGCNDNGFHSSTELYNPTTGNW</sequence>
<dbReference type="InterPro" id="IPR037293">
    <property type="entry name" value="Gal_Oxidase_central_sf"/>
</dbReference>
<gene>
    <name evidence="2" type="ORF">EDS130_LOCUS4771</name>
    <name evidence="3" type="ORF">XAT740_LOCUS58620</name>
</gene>
<proteinExistence type="predicted"/>
<dbReference type="Proteomes" id="UP000663828">
    <property type="component" value="Unassembled WGS sequence"/>
</dbReference>
<dbReference type="OrthoDB" id="45365at2759"/>
<organism evidence="3 4">
    <name type="scientific">Adineta ricciae</name>
    <name type="common">Rotifer</name>
    <dbReference type="NCBI Taxonomy" id="249248"/>
    <lineage>
        <taxon>Eukaryota</taxon>
        <taxon>Metazoa</taxon>
        <taxon>Spiralia</taxon>
        <taxon>Gnathifera</taxon>
        <taxon>Rotifera</taxon>
        <taxon>Eurotatoria</taxon>
        <taxon>Bdelloidea</taxon>
        <taxon>Adinetida</taxon>
        <taxon>Adinetidae</taxon>
        <taxon>Adineta</taxon>
    </lineage>
</organism>
<name>A0A816G927_ADIRI</name>
<evidence type="ECO:0000256" key="1">
    <source>
        <dbReference type="ARBA" id="ARBA00022441"/>
    </source>
</evidence>
<dbReference type="InterPro" id="IPR006652">
    <property type="entry name" value="Kelch_1"/>
</dbReference>
<reference evidence="3" key="1">
    <citation type="submission" date="2021-02" db="EMBL/GenBank/DDBJ databases">
        <authorList>
            <person name="Nowell W R."/>
        </authorList>
    </citation>
    <scope>NUCLEOTIDE SEQUENCE</scope>
</reference>
<accession>A0A816G927</accession>
<comment type="caution">
    <text evidence="3">The sequence shown here is derived from an EMBL/GenBank/DDBJ whole genome shotgun (WGS) entry which is preliminary data.</text>
</comment>
<dbReference type="Pfam" id="PF01344">
    <property type="entry name" value="Kelch_1"/>
    <property type="match status" value="1"/>
</dbReference>
<dbReference type="EMBL" id="CAJNOR010012960">
    <property type="protein sequence ID" value="CAF1670672.1"/>
    <property type="molecule type" value="Genomic_DNA"/>
</dbReference>
<protein>
    <submittedName>
        <fullName evidence="3">Uncharacterized protein</fullName>
    </submittedName>
</protein>
<dbReference type="Proteomes" id="UP000663852">
    <property type="component" value="Unassembled WGS sequence"/>
</dbReference>
<keyword evidence="4" id="KW-1185">Reference proteome</keyword>
<dbReference type="Gene3D" id="2.130.10.80">
    <property type="entry name" value="Galactose oxidase/kelch, beta-propeller"/>
    <property type="match status" value="1"/>
</dbReference>
<dbReference type="SUPFAM" id="SSF117281">
    <property type="entry name" value="Kelch motif"/>
    <property type="match status" value="1"/>
</dbReference>
<keyword evidence="1" id="KW-0880">Kelch repeat</keyword>
<dbReference type="EMBL" id="CAJNOJ010000012">
    <property type="protein sequence ID" value="CAF0799378.1"/>
    <property type="molecule type" value="Genomic_DNA"/>
</dbReference>
<evidence type="ECO:0000313" key="3">
    <source>
        <dbReference type="EMBL" id="CAF1670672.1"/>
    </source>
</evidence>
<evidence type="ECO:0000313" key="4">
    <source>
        <dbReference type="Proteomes" id="UP000663828"/>
    </source>
</evidence>
<evidence type="ECO:0000313" key="2">
    <source>
        <dbReference type="EMBL" id="CAF0799378.1"/>
    </source>
</evidence>
<dbReference type="AlphaFoldDB" id="A0A816G927"/>
<dbReference type="InterPro" id="IPR015915">
    <property type="entry name" value="Kelch-typ_b-propeller"/>
</dbReference>